<comment type="caution">
    <text evidence="1">The sequence shown here is derived from an EMBL/GenBank/DDBJ whole genome shotgun (WGS) entry which is preliminary data.</text>
</comment>
<reference evidence="1" key="1">
    <citation type="submission" date="2021-01" db="EMBL/GenBank/DDBJ databases">
        <title>Phytophthora aleatoria, a newly-described species from Pinus radiata is distinct from Phytophthora cactorum isolates based on comparative genomics.</title>
        <authorList>
            <person name="Mcdougal R."/>
            <person name="Panda P."/>
            <person name="Williams N."/>
            <person name="Studholme D.J."/>
        </authorList>
    </citation>
    <scope>NUCLEOTIDE SEQUENCE</scope>
    <source>
        <strain evidence="1">NZFS 4037</strain>
    </source>
</reference>
<sequence length="68" mass="8117">MKIENQLRQVRVIELPRDSDVQVLRNIFPTFENLIQLWSGCKIKMPPWHQLGVHSMSCWRTIRRLATT</sequence>
<proteinExistence type="predicted"/>
<evidence type="ECO:0000313" key="1">
    <source>
        <dbReference type="EMBL" id="KAG6941695.1"/>
    </source>
</evidence>
<protein>
    <submittedName>
        <fullName evidence="1">Uncharacterized protein</fullName>
    </submittedName>
</protein>
<name>A0A8J5LXL9_9STRA</name>
<evidence type="ECO:0000313" key="2">
    <source>
        <dbReference type="Proteomes" id="UP000709295"/>
    </source>
</evidence>
<accession>A0A8J5LXL9</accession>
<dbReference type="AlphaFoldDB" id="A0A8J5LXL9"/>
<gene>
    <name evidence="1" type="ORF">JG688_00018537</name>
</gene>
<organism evidence="1 2">
    <name type="scientific">Phytophthora aleatoria</name>
    <dbReference type="NCBI Taxonomy" id="2496075"/>
    <lineage>
        <taxon>Eukaryota</taxon>
        <taxon>Sar</taxon>
        <taxon>Stramenopiles</taxon>
        <taxon>Oomycota</taxon>
        <taxon>Peronosporomycetes</taxon>
        <taxon>Peronosporales</taxon>
        <taxon>Peronosporaceae</taxon>
        <taxon>Phytophthora</taxon>
    </lineage>
</organism>
<dbReference type="EMBL" id="JAENGY010003490">
    <property type="protein sequence ID" value="KAG6941695.1"/>
    <property type="molecule type" value="Genomic_DNA"/>
</dbReference>
<keyword evidence="2" id="KW-1185">Reference proteome</keyword>
<dbReference type="Proteomes" id="UP000709295">
    <property type="component" value="Unassembled WGS sequence"/>
</dbReference>